<dbReference type="Gene3D" id="1.10.10.10">
    <property type="entry name" value="Winged helix-like DNA-binding domain superfamily/Winged helix DNA-binding domain"/>
    <property type="match status" value="1"/>
</dbReference>
<keyword evidence="1" id="KW-0805">Transcription regulation</keyword>
<evidence type="ECO:0000256" key="3">
    <source>
        <dbReference type="ARBA" id="ARBA00023163"/>
    </source>
</evidence>
<gene>
    <name evidence="5" type="ORF">M2350_000237</name>
</gene>
<dbReference type="GO" id="GO:0003677">
    <property type="term" value="F:DNA binding"/>
    <property type="evidence" value="ECO:0007669"/>
    <property type="project" value="UniProtKB-KW"/>
</dbReference>
<keyword evidence="6" id="KW-1185">Reference proteome</keyword>
<accession>A0ABT2EIR9</accession>
<organism evidence="5 6">
    <name type="scientific">Candidatus Fervidibacter sacchari</name>
    <dbReference type="NCBI Taxonomy" id="1448929"/>
    <lineage>
        <taxon>Bacteria</taxon>
        <taxon>Candidatus Fervidibacterota</taxon>
        <taxon>Candidatus Fervidibacter</taxon>
    </lineage>
</organism>
<evidence type="ECO:0000256" key="2">
    <source>
        <dbReference type="ARBA" id="ARBA00023125"/>
    </source>
</evidence>
<protein>
    <submittedName>
        <fullName evidence="5">DNA-binding LacI/PurR family transcriptional regulator</fullName>
    </submittedName>
</protein>
<dbReference type="InterPro" id="IPR000524">
    <property type="entry name" value="Tscrpt_reg_HTH_GntR"/>
</dbReference>
<dbReference type="Pfam" id="PF00392">
    <property type="entry name" value="GntR"/>
    <property type="match status" value="1"/>
</dbReference>
<reference evidence="5 6" key="1">
    <citation type="submission" date="2022-08" db="EMBL/GenBank/DDBJ databases">
        <title>Bacterial and archaeal communities from various locations to study Microbial Dark Matter (Phase II).</title>
        <authorList>
            <person name="Stepanauskas R."/>
        </authorList>
    </citation>
    <scope>NUCLEOTIDE SEQUENCE [LARGE SCALE GENOMIC DNA]</scope>
    <source>
        <strain evidence="5 6">PD1</strain>
    </source>
</reference>
<dbReference type="CDD" id="cd07377">
    <property type="entry name" value="WHTH_GntR"/>
    <property type="match status" value="1"/>
</dbReference>
<proteinExistence type="predicted"/>
<dbReference type="SUPFAM" id="SSF46785">
    <property type="entry name" value="Winged helix' DNA-binding domain"/>
    <property type="match status" value="1"/>
</dbReference>
<dbReference type="InterPro" id="IPR028082">
    <property type="entry name" value="Peripla_BP_I"/>
</dbReference>
<dbReference type="Pfam" id="PF13377">
    <property type="entry name" value="Peripla_BP_3"/>
    <property type="match status" value="1"/>
</dbReference>
<evidence type="ECO:0000256" key="1">
    <source>
        <dbReference type="ARBA" id="ARBA00023015"/>
    </source>
</evidence>
<dbReference type="PANTHER" id="PTHR30146:SF109">
    <property type="entry name" value="HTH-TYPE TRANSCRIPTIONAL REGULATOR GALS"/>
    <property type="match status" value="1"/>
</dbReference>
<dbReference type="EMBL" id="JANUCP010000001">
    <property type="protein sequence ID" value="MCS3917840.1"/>
    <property type="molecule type" value="Genomic_DNA"/>
</dbReference>
<evidence type="ECO:0000313" key="6">
    <source>
        <dbReference type="Proteomes" id="UP001204798"/>
    </source>
</evidence>
<feature type="domain" description="HTH gntR-type" evidence="4">
    <location>
        <begin position="15"/>
        <end position="83"/>
    </location>
</feature>
<dbReference type="Gene3D" id="3.40.50.2300">
    <property type="match status" value="2"/>
</dbReference>
<dbReference type="SMART" id="SM00345">
    <property type="entry name" value="HTH_GNTR"/>
    <property type="match status" value="1"/>
</dbReference>
<dbReference type="PANTHER" id="PTHR30146">
    <property type="entry name" value="LACI-RELATED TRANSCRIPTIONAL REPRESSOR"/>
    <property type="match status" value="1"/>
</dbReference>
<dbReference type="SUPFAM" id="SSF53822">
    <property type="entry name" value="Periplasmic binding protein-like I"/>
    <property type="match status" value="1"/>
</dbReference>
<dbReference type="CDD" id="cd06267">
    <property type="entry name" value="PBP1_LacI_sugar_binding-like"/>
    <property type="match status" value="1"/>
</dbReference>
<dbReference type="PROSITE" id="PS50949">
    <property type="entry name" value="HTH_GNTR"/>
    <property type="match status" value="1"/>
</dbReference>
<dbReference type="RefSeq" id="WP_259092439.1">
    <property type="nucleotide sequence ID" value="NZ_CP130454.1"/>
</dbReference>
<dbReference type="InterPro" id="IPR036390">
    <property type="entry name" value="WH_DNA-bd_sf"/>
</dbReference>
<dbReference type="InterPro" id="IPR046335">
    <property type="entry name" value="LacI/GalR-like_sensor"/>
</dbReference>
<dbReference type="InterPro" id="IPR036388">
    <property type="entry name" value="WH-like_DNA-bd_sf"/>
</dbReference>
<keyword evidence="3" id="KW-0804">Transcription</keyword>
<evidence type="ECO:0000313" key="5">
    <source>
        <dbReference type="EMBL" id="MCS3917840.1"/>
    </source>
</evidence>
<dbReference type="Proteomes" id="UP001204798">
    <property type="component" value="Unassembled WGS sequence"/>
</dbReference>
<evidence type="ECO:0000259" key="4">
    <source>
        <dbReference type="PROSITE" id="PS50949"/>
    </source>
</evidence>
<comment type="caution">
    <text evidence="5">The sequence shown here is derived from an EMBL/GenBank/DDBJ whole genome shotgun (WGS) entry which is preliminary data.</text>
</comment>
<keyword evidence="2 5" id="KW-0238">DNA-binding</keyword>
<sequence length="370" mass="42278">MPLRVRRKVERGSSKLIYLQVKEMLRSSIERGELKPGEPLPGRVKLCEMFGTNRLTVDRAIRELVREGWLVSVKGKGTFVSHPNSRPSTATMTFAVVWYRRGISEQQNIYWGPLLRGIAEMTSQLGIQLQFREMNPSFYREFFHESHCDGMIVLAPLLEDEMVLRELRSHRIPFVATSSVYEDKSLPCVGIDNFEGVKKALEHLWSLGHRKIAIVDLDLRQTDLQQRWDAFRKLMGEAGYAIDPRWALLYPDRWCIDRDALVKQWLSSVPLPTAIFGADYEMTLSAFIALRELGLKIPDQVSLVGFDDPPMAAFLEPPLTTIRQPVEEIGRRAVKKLYEALQKGVMPEGTEILMPELVVRASTTTANEQH</sequence>
<name>A0ABT2EIR9_9BACT</name>